<protein>
    <submittedName>
        <fullName evidence="2">Uncharacterized protein</fullName>
    </submittedName>
</protein>
<comment type="caution">
    <text evidence="2">The sequence shown here is derived from an EMBL/GenBank/DDBJ whole genome shotgun (WGS) entry which is preliminary data.</text>
</comment>
<evidence type="ECO:0000313" key="2">
    <source>
        <dbReference type="EMBL" id="CDO75974.1"/>
    </source>
</evidence>
<feature type="region of interest" description="Disordered" evidence="1">
    <location>
        <begin position="85"/>
        <end position="104"/>
    </location>
</feature>
<dbReference type="HOGENOM" id="CLU_534346_0_0_1"/>
<evidence type="ECO:0000256" key="1">
    <source>
        <dbReference type="SAM" id="MobiDB-lite"/>
    </source>
</evidence>
<feature type="compositionally biased region" description="Polar residues" evidence="1">
    <location>
        <begin position="271"/>
        <end position="287"/>
    </location>
</feature>
<dbReference type="OMA" id="MHTIRNA"/>
<dbReference type="AlphaFoldDB" id="A0A060SUT2"/>
<feature type="region of interest" description="Disordered" evidence="1">
    <location>
        <begin position="318"/>
        <end position="347"/>
    </location>
</feature>
<accession>A0A060SUT2</accession>
<feature type="region of interest" description="Disordered" evidence="1">
    <location>
        <begin position="490"/>
        <end position="510"/>
    </location>
</feature>
<evidence type="ECO:0000313" key="3">
    <source>
        <dbReference type="Proteomes" id="UP000029665"/>
    </source>
</evidence>
<keyword evidence="3" id="KW-1185">Reference proteome</keyword>
<gene>
    <name evidence="2" type="ORF">BN946_scf184888.g24</name>
</gene>
<feature type="compositionally biased region" description="Low complexity" evidence="1">
    <location>
        <begin position="319"/>
        <end position="328"/>
    </location>
</feature>
<dbReference type="Proteomes" id="UP000029665">
    <property type="component" value="Unassembled WGS sequence"/>
</dbReference>
<name>A0A060SUT2_PYCCI</name>
<feature type="region of interest" description="Disordered" evidence="1">
    <location>
        <begin position="231"/>
        <end position="250"/>
    </location>
</feature>
<proteinExistence type="predicted"/>
<dbReference type="STRING" id="5643.A0A060SUT2"/>
<dbReference type="OrthoDB" id="2757125at2759"/>
<organism evidence="2 3">
    <name type="scientific">Pycnoporus cinnabarinus</name>
    <name type="common">Cinnabar-red polypore</name>
    <name type="synonym">Trametes cinnabarina</name>
    <dbReference type="NCBI Taxonomy" id="5643"/>
    <lineage>
        <taxon>Eukaryota</taxon>
        <taxon>Fungi</taxon>
        <taxon>Dikarya</taxon>
        <taxon>Basidiomycota</taxon>
        <taxon>Agaricomycotina</taxon>
        <taxon>Agaricomycetes</taxon>
        <taxon>Polyporales</taxon>
        <taxon>Polyporaceae</taxon>
        <taxon>Trametes</taxon>
    </lineage>
</organism>
<feature type="region of interest" description="Disordered" evidence="1">
    <location>
        <begin position="258"/>
        <end position="287"/>
    </location>
</feature>
<sequence>MHTIRNASHDVLMNNEMYRYTFMKNNELTQVVLGLNRTIGQLQGKYDEQKSGTLRYLYKPHAIDDVHRGIHDTLLKKLSSAYSSSGSSSTGLDDDNPWGDAPTETLTAEDHPLCQFWTRAQWAPYAQGGDRYDDRSVDSVLRYLEDADGQVMSKYRVAEMADHQRRLWEKYRAEGRLPVKWSQADSDVVAHHRSNMYSKYPELALCEHNWKVTKFATERYSSWFRKHRPSLPGQGGGLPLPTPNVDEDEDWDLADTKHTRRDQRRGGPPIAQSSNSPSFASGSTPATTIAKTSSSIINDVERRNVLLAKLAALEDESSHAATAAASPPHGEDQPGPSVPHIAAPSGNHAASPIVVSATSPQRVSAPGAPLDGAIGRVNPPLGPAFNMEPTTHAGPSGPSQKTSKLRVLKNSFTARNLAAAAFLKTHVNATTQEFLAYMNGLSNEESLLHETRHRFAVAYTARDAGATIDTLLLAFESATQDELQAFRDAAAAHSSKAKKSRSGKGKEKAI</sequence>
<dbReference type="EMBL" id="CCBP010000315">
    <property type="protein sequence ID" value="CDO75974.1"/>
    <property type="molecule type" value="Genomic_DNA"/>
</dbReference>
<reference evidence="2" key="1">
    <citation type="submission" date="2014-01" db="EMBL/GenBank/DDBJ databases">
        <title>The genome of the white-rot fungus Pycnoporus cinnabarinus: a basidiomycete model with a versatile arsenal for lignocellulosic biomass breakdown.</title>
        <authorList>
            <person name="Levasseur A."/>
            <person name="Lomascolo A."/>
            <person name="Ruiz-Duenas F.J."/>
            <person name="Uzan E."/>
            <person name="Piumi F."/>
            <person name="Kues U."/>
            <person name="Ram A.F.J."/>
            <person name="Murat C."/>
            <person name="Haon M."/>
            <person name="Benoit I."/>
            <person name="Arfi Y."/>
            <person name="Chevret D."/>
            <person name="Drula E."/>
            <person name="Kwon M.J."/>
            <person name="Gouret P."/>
            <person name="Lesage-Meessen L."/>
            <person name="Lombard V."/>
            <person name="Mariette J."/>
            <person name="Noirot C."/>
            <person name="Park J."/>
            <person name="Patyshakuliyeva A."/>
            <person name="Wieneger R.A.B."/>
            <person name="Wosten H.A.B."/>
            <person name="Martin F."/>
            <person name="Coutinho P.M."/>
            <person name="de Vries R."/>
            <person name="Martinez A.T."/>
            <person name="Klopp C."/>
            <person name="Pontarotti P."/>
            <person name="Henrissat B."/>
            <person name="Record E."/>
        </authorList>
    </citation>
    <scope>NUCLEOTIDE SEQUENCE [LARGE SCALE GENOMIC DNA]</scope>
    <source>
        <strain evidence="2">BRFM137</strain>
    </source>
</reference>